<feature type="transmembrane region" description="Helical" evidence="9">
    <location>
        <begin position="51"/>
        <end position="66"/>
    </location>
</feature>
<dbReference type="PROSITE" id="PS50113">
    <property type="entry name" value="PAC"/>
    <property type="match status" value="1"/>
</dbReference>
<accession>A0ABX1Y2X7</accession>
<evidence type="ECO:0000259" key="11">
    <source>
        <dbReference type="PROSITE" id="PS50112"/>
    </source>
</evidence>
<dbReference type="InterPro" id="IPR036890">
    <property type="entry name" value="HATPase_C_sf"/>
</dbReference>
<dbReference type="InterPro" id="IPR005467">
    <property type="entry name" value="His_kinase_dom"/>
</dbReference>
<dbReference type="InterPro" id="IPR000700">
    <property type="entry name" value="PAS-assoc_C"/>
</dbReference>
<dbReference type="SMART" id="SM00091">
    <property type="entry name" value="PAS"/>
    <property type="match status" value="2"/>
</dbReference>
<dbReference type="PRINTS" id="PR00344">
    <property type="entry name" value="BCTRLSENSOR"/>
</dbReference>
<dbReference type="PROSITE" id="PS50112">
    <property type="entry name" value="PAS"/>
    <property type="match status" value="2"/>
</dbReference>
<keyword evidence="8" id="KW-0902">Two-component regulatory system</keyword>
<dbReference type="SUPFAM" id="SSF55874">
    <property type="entry name" value="ATPase domain of HSP90 chaperone/DNA topoisomerase II/histidine kinase"/>
    <property type="match status" value="1"/>
</dbReference>
<evidence type="ECO:0000259" key="10">
    <source>
        <dbReference type="PROSITE" id="PS50109"/>
    </source>
</evidence>
<dbReference type="PANTHER" id="PTHR43065">
    <property type="entry name" value="SENSOR HISTIDINE KINASE"/>
    <property type="match status" value="1"/>
</dbReference>
<keyword evidence="14" id="KW-1185">Reference proteome</keyword>
<keyword evidence="5" id="KW-0547">Nucleotide-binding</keyword>
<dbReference type="InterPro" id="IPR003594">
    <property type="entry name" value="HATPase_dom"/>
</dbReference>
<comment type="caution">
    <text evidence="13">The sequence shown here is derived from an EMBL/GenBank/DDBJ whole genome shotgun (WGS) entry which is preliminary data.</text>
</comment>
<evidence type="ECO:0000313" key="14">
    <source>
        <dbReference type="Proteomes" id="UP000616779"/>
    </source>
</evidence>
<dbReference type="Gene3D" id="1.10.287.130">
    <property type="match status" value="1"/>
</dbReference>
<feature type="domain" description="PAS" evidence="11">
    <location>
        <begin position="76"/>
        <end position="146"/>
    </location>
</feature>
<dbReference type="EMBL" id="WHOA01000197">
    <property type="protein sequence ID" value="NOU75116.1"/>
    <property type="molecule type" value="Genomic_DNA"/>
</dbReference>
<dbReference type="SMART" id="SM00086">
    <property type="entry name" value="PAC"/>
    <property type="match status" value="2"/>
</dbReference>
<gene>
    <name evidence="13" type="ORF">GC098_27650</name>
</gene>
<protein>
    <recommendedName>
        <fullName evidence="2">histidine kinase</fullName>
        <ecNumber evidence="2">2.7.13.3</ecNumber>
    </recommendedName>
</protein>
<keyword evidence="7" id="KW-0067">ATP-binding</keyword>
<comment type="catalytic activity">
    <reaction evidence="1">
        <text>ATP + protein L-histidine = ADP + protein N-phospho-L-histidine.</text>
        <dbReference type="EC" id="2.7.13.3"/>
    </reaction>
</comment>
<dbReference type="CDD" id="cd00082">
    <property type="entry name" value="HisKA"/>
    <property type="match status" value="1"/>
</dbReference>
<proteinExistence type="predicted"/>
<evidence type="ECO:0000313" key="13">
    <source>
        <dbReference type="EMBL" id="NOU75116.1"/>
    </source>
</evidence>
<organism evidence="13 14">
    <name type="scientific">Paenibacillus phytorum</name>
    <dbReference type="NCBI Taxonomy" id="2654977"/>
    <lineage>
        <taxon>Bacteria</taxon>
        <taxon>Bacillati</taxon>
        <taxon>Bacillota</taxon>
        <taxon>Bacilli</taxon>
        <taxon>Bacillales</taxon>
        <taxon>Paenibacillaceae</taxon>
        <taxon>Paenibacillus</taxon>
    </lineage>
</organism>
<dbReference type="Gene3D" id="3.30.565.10">
    <property type="entry name" value="Histidine kinase-like ATPase, C-terminal domain"/>
    <property type="match status" value="1"/>
</dbReference>
<dbReference type="EC" id="2.7.13.3" evidence="2"/>
<dbReference type="SMART" id="SM00387">
    <property type="entry name" value="HATPase_c"/>
    <property type="match status" value="1"/>
</dbReference>
<dbReference type="InterPro" id="IPR000014">
    <property type="entry name" value="PAS"/>
</dbReference>
<evidence type="ECO:0000256" key="1">
    <source>
        <dbReference type="ARBA" id="ARBA00000085"/>
    </source>
</evidence>
<dbReference type="SMART" id="SM00388">
    <property type="entry name" value="HisKA"/>
    <property type="match status" value="1"/>
</dbReference>
<dbReference type="CDD" id="cd00130">
    <property type="entry name" value="PAS"/>
    <property type="match status" value="2"/>
</dbReference>
<dbReference type="InterPro" id="IPR003661">
    <property type="entry name" value="HisK_dim/P_dom"/>
</dbReference>
<dbReference type="SUPFAM" id="SSF47384">
    <property type="entry name" value="Homodimeric domain of signal transducing histidine kinase"/>
    <property type="match status" value="1"/>
</dbReference>
<dbReference type="Proteomes" id="UP000616779">
    <property type="component" value="Unassembled WGS sequence"/>
</dbReference>
<sequence>MHNWSKALNLRTPFKISLVYMLVGSLWIILSDRVMDILNFSGAITIHSTKGLCYVLLTALVLYWWVTRLKKALTESDERYRILVEHSPEPLVVHSKGRIVYINPAGAEIFGAASPEELIDYPIMNLVHPDYIDIAKERIRLIEEERVPTAPTQQKFLRVDRQVIDVEVRAVPIIYLGKPAVQLICKDITERKRAQRLLEEREQSYKSLVENNPDAIFELDLNGRILNMNPATERITGYQQEELLNQSFCRLMVGEDHLKASKLFEASTKGESNNIEVGITNKRGYYVELNLKTVPIIINDKIDGVYGIAKDITERKKTDELLIKSEKLSVVGQLAAGVAHEIRNPLTSLRGFVQLLQTKTNNYNEYFQIMLTELDRINYIVSEFLVIAKPQAVCFEMKDLRKILHDVISLLDTQAILSDVQIHTIFDSDIPLINCEENQLKQVVINILKNAIEAMTEGGTIEILMKVDDNKIVIRFIDQGCGIPEERIGMLGEPFYTTKEKGTGLGLMVSQKIIEAHHGSLQIKSQINIGTTVDLILPLDPNR</sequence>
<evidence type="ECO:0000256" key="5">
    <source>
        <dbReference type="ARBA" id="ARBA00022741"/>
    </source>
</evidence>
<evidence type="ECO:0000256" key="2">
    <source>
        <dbReference type="ARBA" id="ARBA00012438"/>
    </source>
</evidence>
<evidence type="ECO:0000256" key="6">
    <source>
        <dbReference type="ARBA" id="ARBA00022777"/>
    </source>
</evidence>
<evidence type="ECO:0000256" key="9">
    <source>
        <dbReference type="SAM" id="Phobius"/>
    </source>
</evidence>
<dbReference type="Pfam" id="PF02518">
    <property type="entry name" value="HATPase_c"/>
    <property type="match status" value="1"/>
</dbReference>
<dbReference type="InterPro" id="IPR013767">
    <property type="entry name" value="PAS_fold"/>
</dbReference>
<dbReference type="Gene3D" id="3.30.450.20">
    <property type="entry name" value="PAS domain"/>
    <property type="match status" value="2"/>
</dbReference>
<dbReference type="PANTHER" id="PTHR43065:SF34">
    <property type="entry name" value="SPORULATION KINASE A"/>
    <property type="match status" value="1"/>
</dbReference>
<keyword evidence="4" id="KW-0808">Transferase</keyword>
<evidence type="ECO:0000256" key="4">
    <source>
        <dbReference type="ARBA" id="ARBA00022679"/>
    </source>
</evidence>
<keyword evidence="9" id="KW-1133">Transmembrane helix</keyword>
<feature type="domain" description="PAC" evidence="12">
    <location>
        <begin position="273"/>
        <end position="324"/>
    </location>
</feature>
<reference evidence="13 14" key="1">
    <citation type="submission" date="2019-10" db="EMBL/GenBank/DDBJ databases">
        <title>Description of Paenibacillus terrestris sp. nov.</title>
        <authorList>
            <person name="Carlier A."/>
            <person name="Qi S."/>
        </authorList>
    </citation>
    <scope>NUCLEOTIDE SEQUENCE [LARGE SCALE GENOMIC DNA]</scope>
    <source>
        <strain evidence="13 14">LMG 31458</strain>
    </source>
</reference>
<dbReference type="Pfam" id="PF00512">
    <property type="entry name" value="HisKA"/>
    <property type="match status" value="1"/>
</dbReference>
<evidence type="ECO:0000259" key="12">
    <source>
        <dbReference type="PROSITE" id="PS50113"/>
    </source>
</evidence>
<dbReference type="PROSITE" id="PS50109">
    <property type="entry name" value="HIS_KIN"/>
    <property type="match status" value="1"/>
</dbReference>
<evidence type="ECO:0000256" key="7">
    <source>
        <dbReference type="ARBA" id="ARBA00022840"/>
    </source>
</evidence>
<dbReference type="NCBIfam" id="TIGR00229">
    <property type="entry name" value="sensory_box"/>
    <property type="match status" value="2"/>
</dbReference>
<feature type="domain" description="Histidine kinase" evidence="10">
    <location>
        <begin position="337"/>
        <end position="541"/>
    </location>
</feature>
<feature type="domain" description="PAS" evidence="11">
    <location>
        <begin position="201"/>
        <end position="271"/>
    </location>
</feature>
<feature type="transmembrane region" description="Helical" evidence="9">
    <location>
        <begin position="12"/>
        <end position="30"/>
    </location>
</feature>
<keyword evidence="9" id="KW-0472">Membrane</keyword>
<dbReference type="InterPro" id="IPR036097">
    <property type="entry name" value="HisK_dim/P_sf"/>
</dbReference>
<name>A0ABX1Y2X7_9BACL</name>
<keyword evidence="6" id="KW-0418">Kinase</keyword>
<dbReference type="Pfam" id="PF00989">
    <property type="entry name" value="PAS"/>
    <property type="match status" value="2"/>
</dbReference>
<dbReference type="InterPro" id="IPR004358">
    <property type="entry name" value="Sig_transdc_His_kin-like_C"/>
</dbReference>
<evidence type="ECO:0000256" key="3">
    <source>
        <dbReference type="ARBA" id="ARBA00022553"/>
    </source>
</evidence>
<keyword evidence="9" id="KW-0812">Transmembrane</keyword>
<keyword evidence="3" id="KW-0597">Phosphoprotein</keyword>
<dbReference type="InterPro" id="IPR001610">
    <property type="entry name" value="PAC"/>
</dbReference>
<dbReference type="SUPFAM" id="SSF55785">
    <property type="entry name" value="PYP-like sensor domain (PAS domain)"/>
    <property type="match status" value="2"/>
</dbReference>
<dbReference type="InterPro" id="IPR035965">
    <property type="entry name" value="PAS-like_dom_sf"/>
</dbReference>
<evidence type="ECO:0000256" key="8">
    <source>
        <dbReference type="ARBA" id="ARBA00023012"/>
    </source>
</evidence>